<dbReference type="InterPro" id="IPR001347">
    <property type="entry name" value="SIS_dom"/>
</dbReference>
<feature type="active site" description="Nucleophile; for GATase activity" evidence="8">
    <location>
        <position position="2"/>
    </location>
</feature>
<evidence type="ECO:0000256" key="2">
    <source>
        <dbReference type="ARBA" id="ARBA00012916"/>
    </source>
</evidence>
<evidence type="ECO:0000259" key="10">
    <source>
        <dbReference type="PROSITE" id="PS51464"/>
    </source>
</evidence>
<keyword evidence="5 8" id="KW-0808">Transferase</keyword>
<feature type="domain" description="SIS" evidence="10">
    <location>
        <begin position="461"/>
        <end position="602"/>
    </location>
</feature>
<dbReference type="GO" id="GO:0004360">
    <property type="term" value="F:glutamine-fructose-6-phosphate transaminase (isomerizing) activity"/>
    <property type="evidence" value="ECO:0007669"/>
    <property type="project" value="UniProtKB-EC"/>
</dbReference>
<dbReference type="InterPro" id="IPR035466">
    <property type="entry name" value="GlmS/AgaS_SIS"/>
</dbReference>
<evidence type="ECO:0000256" key="3">
    <source>
        <dbReference type="ARBA" id="ARBA00016090"/>
    </source>
</evidence>
<dbReference type="PROSITE" id="PS51278">
    <property type="entry name" value="GATASE_TYPE_2"/>
    <property type="match status" value="1"/>
</dbReference>
<dbReference type="InterPro" id="IPR005855">
    <property type="entry name" value="GFAT"/>
</dbReference>
<dbReference type="Proteomes" id="UP001621714">
    <property type="component" value="Unassembled WGS sequence"/>
</dbReference>
<keyword evidence="8" id="KW-0963">Cytoplasm</keyword>
<dbReference type="SUPFAM" id="SSF53697">
    <property type="entry name" value="SIS domain"/>
    <property type="match status" value="1"/>
</dbReference>
<comment type="subcellular location">
    <subcellularLocation>
        <location evidence="8">Cytoplasm</location>
    </subcellularLocation>
</comment>
<dbReference type="Gene3D" id="3.60.20.10">
    <property type="entry name" value="Glutamine Phosphoribosylpyrophosphate, subunit 1, domain 1"/>
    <property type="match status" value="1"/>
</dbReference>
<dbReference type="Pfam" id="PF01380">
    <property type="entry name" value="SIS"/>
    <property type="match status" value="2"/>
</dbReference>
<evidence type="ECO:0000256" key="5">
    <source>
        <dbReference type="ARBA" id="ARBA00022679"/>
    </source>
</evidence>
<evidence type="ECO:0000256" key="7">
    <source>
        <dbReference type="ARBA" id="ARBA00022962"/>
    </source>
</evidence>
<dbReference type="PANTHER" id="PTHR10937:SF0">
    <property type="entry name" value="GLUTAMINE--FRUCTOSE-6-PHOSPHATE TRANSAMINASE (ISOMERIZING)"/>
    <property type="match status" value="1"/>
</dbReference>
<protein>
    <recommendedName>
        <fullName evidence="3 8">Glutamine--fructose-6-phosphate aminotransferase [isomerizing]</fullName>
        <ecNumber evidence="2 8">2.6.1.16</ecNumber>
    </recommendedName>
    <alternativeName>
        <fullName evidence="8">D-fructose-6-phosphate amidotransferase</fullName>
    </alternativeName>
    <alternativeName>
        <fullName evidence="8">GFAT</fullName>
    </alternativeName>
    <alternativeName>
        <fullName evidence="8">Glucosamine-6-phosphate synthase</fullName>
    </alternativeName>
    <alternativeName>
        <fullName evidence="8">Hexosephosphate aminotransferase</fullName>
    </alternativeName>
    <alternativeName>
        <fullName evidence="8">L-glutamine--D-fructose-6-phosphate amidotransferase</fullName>
    </alternativeName>
</protein>
<dbReference type="Gene3D" id="3.40.50.10490">
    <property type="entry name" value="Glucose-6-phosphate isomerase like protein, domain 1"/>
    <property type="match status" value="2"/>
</dbReference>
<evidence type="ECO:0000256" key="8">
    <source>
        <dbReference type="HAMAP-Rule" id="MF_00164"/>
    </source>
</evidence>
<dbReference type="InterPro" id="IPR047084">
    <property type="entry name" value="GFAT_N"/>
</dbReference>
<feature type="domain" description="SIS" evidence="10">
    <location>
        <begin position="287"/>
        <end position="427"/>
    </location>
</feature>
<evidence type="ECO:0000313" key="12">
    <source>
        <dbReference type="Proteomes" id="UP001621714"/>
    </source>
</evidence>
<dbReference type="InterPro" id="IPR035490">
    <property type="entry name" value="GlmS/FrlB_SIS"/>
</dbReference>
<feature type="active site" description="For Fru-6P isomerization activity" evidence="8">
    <location>
        <position position="607"/>
    </location>
</feature>
<dbReference type="CDD" id="cd05009">
    <property type="entry name" value="SIS_GlmS_GlmD_2"/>
    <property type="match status" value="1"/>
</dbReference>
<dbReference type="Pfam" id="PF13522">
    <property type="entry name" value="GATase_6"/>
    <property type="match status" value="1"/>
</dbReference>
<accession>A0ABW8PWK6</accession>
<dbReference type="EC" id="2.6.1.16" evidence="2 8"/>
<dbReference type="RefSeq" id="WP_405337937.1">
    <property type="nucleotide sequence ID" value="NZ_JBANFI010000002.1"/>
</dbReference>
<keyword evidence="12" id="KW-1185">Reference proteome</keyword>
<dbReference type="InterPro" id="IPR017932">
    <property type="entry name" value="GATase_2_dom"/>
</dbReference>
<evidence type="ECO:0000256" key="6">
    <source>
        <dbReference type="ARBA" id="ARBA00022737"/>
    </source>
</evidence>
<dbReference type="PANTHER" id="PTHR10937">
    <property type="entry name" value="GLUCOSAMINE--FRUCTOSE-6-PHOSPHATE AMINOTRANSFERASE, ISOMERIZING"/>
    <property type="match status" value="1"/>
</dbReference>
<dbReference type="SUPFAM" id="SSF56235">
    <property type="entry name" value="N-terminal nucleophile aminohydrolases (Ntn hydrolases)"/>
    <property type="match status" value="1"/>
</dbReference>
<dbReference type="CDD" id="cd05008">
    <property type="entry name" value="SIS_GlmS_GlmD_1"/>
    <property type="match status" value="1"/>
</dbReference>
<dbReference type="EMBL" id="JBANFI010000002">
    <property type="protein sequence ID" value="MFK7160371.1"/>
    <property type="molecule type" value="Genomic_DNA"/>
</dbReference>
<name>A0ABW8PWK6_9GAMM</name>
<keyword evidence="7" id="KW-0315">Glutamine amidotransferase</keyword>
<comment type="subunit">
    <text evidence="8">Homodimer.</text>
</comment>
<comment type="function">
    <text evidence="8">Catalyzes the first step in hexosamine metabolism, converting fructose-6P into glucosamine-6P using glutamine as a nitrogen source.</text>
</comment>
<comment type="catalytic activity">
    <reaction evidence="1 8">
        <text>D-fructose 6-phosphate + L-glutamine = D-glucosamine 6-phosphate + L-glutamate</text>
        <dbReference type="Rhea" id="RHEA:13237"/>
        <dbReference type="ChEBI" id="CHEBI:29985"/>
        <dbReference type="ChEBI" id="CHEBI:58359"/>
        <dbReference type="ChEBI" id="CHEBI:58725"/>
        <dbReference type="ChEBI" id="CHEBI:61527"/>
        <dbReference type="EC" id="2.6.1.16"/>
    </reaction>
</comment>
<dbReference type="NCBIfam" id="NF001484">
    <property type="entry name" value="PRK00331.1"/>
    <property type="match status" value="1"/>
</dbReference>
<dbReference type="InterPro" id="IPR046348">
    <property type="entry name" value="SIS_dom_sf"/>
</dbReference>
<dbReference type="PROSITE" id="PS51464">
    <property type="entry name" value="SIS"/>
    <property type="match status" value="2"/>
</dbReference>
<keyword evidence="6" id="KW-0677">Repeat</keyword>
<feature type="domain" description="Glutamine amidotransferase type-2" evidence="9">
    <location>
        <begin position="2"/>
        <end position="219"/>
    </location>
</feature>
<organism evidence="11 12">
    <name type="scientific">Marinospirillum alkalitolerans</name>
    <dbReference type="NCBI Taxonomy" id="3123374"/>
    <lineage>
        <taxon>Bacteria</taxon>
        <taxon>Pseudomonadati</taxon>
        <taxon>Pseudomonadota</taxon>
        <taxon>Gammaproteobacteria</taxon>
        <taxon>Oceanospirillales</taxon>
        <taxon>Oceanospirillaceae</taxon>
        <taxon>Marinospirillum</taxon>
    </lineage>
</organism>
<keyword evidence="4 8" id="KW-0032">Aminotransferase</keyword>
<dbReference type="NCBIfam" id="TIGR01135">
    <property type="entry name" value="glmS"/>
    <property type="match status" value="1"/>
</dbReference>
<dbReference type="HAMAP" id="MF_00164">
    <property type="entry name" value="GlmS"/>
    <property type="match status" value="1"/>
</dbReference>
<dbReference type="InterPro" id="IPR029055">
    <property type="entry name" value="Ntn_hydrolases_N"/>
</dbReference>
<evidence type="ECO:0000256" key="4">
    <source>
        <dbReference type="ARBA" id="ARBA00022576"/>
    </source>
</evidence>
<evidence type="ECO:0000259" key="9">
    <source>
        <dbReference type="PROSITE" id="PS51278"/>
    </source>
</evidence>
<proteinExistence type="inferred from homology"/>
<dbReference type="CDD" id="cd00714">
    <property type="entry name" value="GFAT"/>
    <property type="match status" value="1"/>
</dbReference>
<reference evidence="11 12" key="1">
    <citation type="submission" date="2024-02" db="EMBL/GenBank/DDBJ databases">
        <title>Marinospirillum sp. MEB 164 isolated from Lonar lake sediment.</title>
        <authorList>
            <person name="Joshi A."/>
            <person name="Thite S."/>
        </authorList>
    </citation>
    <scope>NUCLEOTIDE SEQUENCE [LARGE SCALE GENOMIC DNA]</scope>
    <source>
        <strain evidence="11 12">MEB164</strain>
    </source>
</reference>
<feature type="initiator methionine" description="Removed" evidence="8">
    <location>
        <position position="1"/>
    </location>
</feature>
<gene>
    <name evidence="8 11" type="primary">glmS</name>
    <name evidence="11" type="ORF">V6U78_04890</name>
</gene>
<evidence type="ECO:0000256" key="1">
    <source>
        <dbReference type="ARBA" id="ARBA00001031"/>
    </source>
</evidence>
<sequence>MCGIVGAAAQRNVTGILLEGLKRLEYRGYDSAGLALLDETGQLQRRRAQGKVAEVENKLAQQPTKGQLGIAHTRWATHGQPSEQNAHPHVSAPGVAVVHNGIIENYLELKAQLQSAGYAFTSETDTEVVAHLVHQVSQQQANLTQAVHQVLTQLEGAYALAVIDQAHPDQLICARQGSPLVIGVGIGEYFCASDPLALLQVTDRFIYLEEGDFACLTSESCQIYSAQGEPVERPIVQWEHGQQVAEKGVFKHFMLKEIYEQPEVLAATLEGRLGAEQVLPQILGSQATQLLPQVQQIQLVACGTSYHAGMVARYWIEKLAGVPCAIEVASEYRYREVVVMPNTLFVTLSQSGETADTLAALRFAKTAGYLASLAICNVPGSSLVRESDLSLLTHAGPEIGVASTKAFTTQLVALLLLTLALRQIQQPAQPDAVEQELVAALRSLPRLAQETLALDGQIEQLAQAFAEKHHALFLGRGSHYPIALEGALKLKEISYIHAEAYPAGELKHGPLALVDKDMPVIAVAPKDDLVDKLKSNLQEVRARGGELYVFADPLTSMTPEEGMQVIHLPAVHEVLAPIIYTLPLQLLAYHVAVIKGTDVDQPRNLAKSVTVE</sequence>
<evidence type="ECO:0000313" key="11">
    <source>
        <dbReference type="EMBL" id="MFK7160371.1"/>
    </source>
</evidence>
<comment type="caution">
    <text evidence="11">The sequence shown here is derived from an EMBL/GenBank/DDBJ whole genome shotgun (WGS) entry which is preliminary data.</text>
</comment>